<name>A0AAF0QK82_SOLVR</name>
<accession>A0AAF0QK82</accession>
<proteinExistence type="predicted"/>
<dbReference type="AlphaFoldDB" id="A0AAF0QK82"/>
<gene>
    <name evidence="1" type="ORF">MTR67_018196</name>
</gene>
<organism evidence="1 2">
    <name type="scientific">Solanum verrucosum</name>
    <dbReference type="NCBI Taxonomy" id="315347"/>
    <lineage>
        <taxon>Eukaryota</taxon>
        <taxon>Viridiplantae</taxon>
        <taxon>Streptophyta</taxon>
        <taxon>Embryophyta</taxon>
        <taxon>Tracheophyta</taxon>
        <taxon>Spermatophyta</taxon>
        <taxon>Magnoliopsida</taxon>
        <taxon>eudicotyledons</taxon>
        <taxon>Gunneridae</taxon>
        <taxon>Pentapetalae</taxon>
        <taxon>asterids</taxon>
        <taxon>lamiids</taxon>
        <taxon>Solanales</taxon>
        <taxon>Solanaceae</taxon>
        <taxon>Solanoideae</taxon>
        <taxon>Solaneae</taxon>
        <taxon>Solanum</taxon>
    </lineage>
</organism>
<protein>
    <submittedName>
        <fullName evidence="1">Uncharacterized protein</fullName>
    </submittedName>
</protein>
<sequence>MTVTKGQLAEWFGEPDLLHQVTLRSIFLNI</sequence>
<evidence type="ECO:0000313" key="1">
    <source>
        <dbReference type="EMBL" id="WMV24811.1"/>
    </source>
</evidence>
<keyword evidence="2" id="KW-1185">Reference proteome</keyword>
<dbReference type="EMBL" id="CP133615">
    <property type="protein sequence ID" value="WMV24811.1"/>
    <property type="molecule type" value="Genomic_DNA"/>
</dbReference>
<evidence type="ECO:0000313" key="2">
    <source>
        <dbReference type="Proteomes" id="UP001234989"/>
    </source>
</evidence>
<dbReference type="Proteomes" id="UP001234989">
    <property type="component" value="Chromosome 4"/>
</dbReference>
<reference evidence="1" key="1">
    <citation type="submission" date="2023-08" db="EMBL/GenBank/DDBJ databases">
        <title>A de novo genome assembly of Solanum verrucosum Schlechtendal, a Mexican diploid species geographically isolated from the other diploid A-genome species in potato relatives.</title>
        <authorList>
            <person name="Hosaka K."/>
        </authorList>
    </citation>
    <scope>NUCLEOTIDE SEQUENCE</scope>
    <source>
        <tissue evidence="1">Young leaves</tissue>
    </source>
</reference>